<dbReference type="Gene3D" id="2.60.40.10">
    <property type="entry name" value="Immunoglobulins"/>
    <property type="match status" value="1"/>
</dbReference>
<reference evidence="4 5" key="1">
    <citation type="journal article" date="2015" name="Stand. Genomic Sci.">
        <title>Genomic Encyclopedia of Bacterial and Archaeal Type Strains, Phase III: the genomes of soil and plant-associated and newly described type strains.</title>
        <authorList>
            <person name="Whitman W.B."/>
            <person name="Woyke T."/>
            <person name="Klenk H.P."/>
            <person name="Zhou Y."/>
            <person name="Lilburn T.G."/>
            <person name="Beck B.J."/>
            <person name="De Vos P."/>
            <person name="Vandamme P."/>
            <person name="Eisen J.A."/>
            <person name="Garrity G."/>
            <person name="Hugenholtz P."/>
            <person name="Kyrpides N.C."/>
        </authorList>
    </citation>
    <scope>NUCLEOTIDE SEQUENCE [LARGE SCALE GENOMIC DNA]</scope>
    <source>
        <strain evidence="4 5">VKM Ac-2541</strain>
    </source>
</reference>
<dbReference type="InterPro" id="IPR012938">
    <property type="entry name" value="Glc/Sorbosone_DH"/>
</dbReference>
<evidence type="ECO:0000313" key="5">
    <source>
        <dbReference type="Proteomes" id="UP000295573"/>
    </source>
</evidence>
<comment type="caution">
    <text evidence="4">The sequence shown here is derived from an EMBL/GenBank/DDBJ whole genome shotgun (WGS) entry which is preliminary data.</text>
</comment>
<sequence>MIAALIAPVLLVTVVQATSQDSADAAVSIPTGFTPVPIPTGQPEGNLTNFEFLPDDRVLTLGRDGQVTVVSNDAPPRTVTTIPNAAHTGDLGALGLTLAPDYATTGKLYVLYARDTADGRVLRVSRWTAEPAADPTSLTGEEVLLETPLLTSIYHGGGTVLVAPDGKLLVSIGDNAAPMTSANPEAMRAQNLDVPFGKVLRIDPATGAGVAGNPYFNAASPSSWRSKVYAYGLRNPFRMSVDPTNGRVIVGDVGWSSYEELNSLTAGANYGWPCYEGVAKQAKYSATAACGPIYTQSVTAPLYYYSRAGIQGSITGGTWYTGTSYPAAYQGAYFFSDYSQQKLWTMMIDAQGKVTRAPETSGFATGIGGPVAMKTGPNGDIYFADIISGNLIRLRYSAGNRAPIAQAATTVDPATLTVSFDASTSYDLDGDNLTYAWDFGDGSQGTGAVVTHTYAAAGKVTAKLTVTDSLGLTATKDIVVVPNNHPPDLTLNGPDKKYAVGDTVSLSASATDAEDGPLQVSWRTDLIHCAPDGGCHQHPGQTSTGATYSDLFDDHGDMTTMQVTAWATDSDGTVTQQVYKAEPDLRTLTVVAPVPVLINGDQRVSVKVTVGSHNELAPPAMSGTQVFTNWSDGGMRTRSLTMPASDVILTANYAKFVPGRYADYNGDGRTDLQVFQPGTTTWLDRNFHTLQHGAATDIQVPADINSDGRTDIVSWRPSDGVWRARGFAEAQWGANGDMPVPGDYSVDGRTDLAVWRPSTGDWLVRNVMTVRWGQKGDIPVPGDYNGDGKLETAVFRPSTGMWWIRGKSAIHWGEPGDIPVAGDFIGDKKTELAIWRPATGTWWINGRTAQRWGETGDIPLTGDFTGDGKTDLAIWRPSTATWWINGQPAVQWGTPTDKPIPRPLGSLK</sequence>
<accession>A0A4V2S4S1</accession>
<dbReference type="InterPro" id="IPR013783">
    <property type="entry name" value="Ig-like_fold"/>
</dbReference>
<protein>
    <submittedName>
        <fullName evidence="4">Glucose/arabinose dehydrogenase</fullName>
    </submittedName>
</protein>
<feature type="region of interest" description="Disordered" evidence="1">
    <location>
        <begin position="889"/>
        <end position="908"/>
    </location>
</feature>
<dbReference type="InterPro" id="IPR011041">
    <property type="entry name" value="Quinoprot_gluc/sorb_DH_b-prop"/>
</dbReference>
<dbReference type="AlphaFoldDB" id="A0A4V2S4S1"/>
<dbReference type="Proteomes" id="UP000295573">
    <property type="component" value="Unassembled WGS sequence"/>
</dbReference>
<evidence type="ECO:0000259" key="3">
    <source>
        <dbReference type="PROSITE" id="PS50093"/>
    </source>
</evidence>
<dbReference type="Pfam" id="PF07995">
    <property type="entry name" value="GSDH"/>
    <property type="match status" value="1"/>
</dbReference>
<feature type="signal peptide" evidence="2">
    <location>
        <begin position="1"/>
        <end position="17"/>
    </location>
</feature>
<feature type="domain" description="PKD" evidence="3">
    <location>
        <begin position="405"/>
        <end position="480"/>
    </location>
</feature>
<feature type="chain" id="PRO_5039158588" evidence="2">
    <location>
        <begin position="18"/>
        <end position="908"/>
    </location>
</feature>
<dbReference type="InterPro" id="IPR022409">
    <property type="entry name" value="PKD/Chitinase_dom"/>
</dbReference>
<dbReference type="InterPro" id="IPR035986">
    <property type="entry name" value="PKD_dom_sf"/>
</dbReference>
<dbReference type="CDD" id="cd00146">
    <property type="entry name" value="PKD"/>
    <property type="match status" value="1"/>
</dbReference>
<dbReference type="SUPFAM" id="SSF49299">
    <property type="entry name" value="PKD domain"/>
    <property type="match status" value="1"/>
</dbReference>
<dbReference type="PROSITE" id="PS50093">
    <property type="entry name" value="PKD"/>
    <property type="match status" value="1"/>
</dbReference>
<keyword evidence="5" id="KW-1185">Reference proteome</keyword>
<dbReference type="GO" id="GO:0005975">
    <property type="term" value="P:carbohydrate metabolic process"/>
    <property type="evidence" value="ECO:0007669"/>
    <property type="project" value="UniProtKB-ARBA"/>
</dbReference>
<proteinExistence type="predicted"/>
<dbReference type="SUPFAM" id="SSF50952">
    <property type="entry name" value="Soluble quinoprotein glucose dehydrogenase"/>
    <property type="match status" value="1"/>
</dbReference>
<dbReference type="PANTHER" id="PTHR19328">
    <property type="entry name" value="HEDGEHOG-INTERACTING PROTEIN"/>
    <property type="match status" value="1"/>
</dbReference>
<evidence type="ECO:0000256" key="1">
    <source>
        <dbReference type="SAM" id="MobiDB-lite"/>
    </source>
</evidence>
<keyword evidence="2" id="KW-0732">Signal</keyword>
<dbReference type="InterPro" id="IPR028994">
    <property type="entry name" value="Integrin_alpha_N"/>
</dbReference>
<evidence type="ECO:0000256" key="2">
    <source>
        <dbReference type="SAM" id="SignalP"/>
    </source>
</evidence>
<organism evidence="4 5">
    <name type="scientific">Kribbella antiqua</name>
    <dbReference type="NCBI Taxonomy" id="2512217"/>
    <lineage>
        <taxon>Bacteria</taxon>
        <taxon>Bacillati</taxon>
        <taxon>Actinomycetota</taxon>
        <taxon>Actinomycetes</taxon>
        <taxon>Propionibacteriales</taxon>
        <taxon>Kribbellaceae</taxon>
        <taxon>Kribbella</taxon>
    </lineage>
</organism>
<evidence type="ECO:0000313" key="4">
    <source>
        <dbReference type="EMBL" id="TCO49370.1"/>
    </source>
</evidence>
<dbReference type="InterPro" id="IPR011042">
    <property type="entry name" value="6-blade_b-propeller_TolB-like"/>
</dbReference>
<name>A0A4V2S4S1_9ACTN</name>
<dbReference type="SMART" id="SM00089">
    <property type="entry name" value="PKD"/>
    <property type="match status" value="1"/>
</dbReference>
<dbReference type="InterPro" id="IPR000601">
    <property type="entry name" value="PKD_dom"/>
</dbReference>
<dbReference type="Gene3D" id="2.120.10.30">
    <property type="entry name" value="TolB, C-terminal domain"/>
    <property type="match status" value="1"/>
</dbReference>
<gene>
    <name evidence="4" type="ORF">EV646_103348</name>
</gene>
<dbReference type="EMBL" id="SLWR01000003">
    <property type="protein sequence ID" value="TCO49370.1"/>
    <property type="molecule type" value="Genomic_DNA"/>
</dbReference>
<dbReference type="SUPFAM" id="SSF69318">
    <property type="entry name" value="Integrin alpha N-terminal domain"/>
    <property type="match status" value="1"/>
</dbReference>
<dbReference type="Pfam" id="PF18911">
    <property type="entry name" value="PKD_4"/>
    <property type="match status" value="1"/>
</dbReference>
<dbReference type="PANTHER" id="PTHR19328:SF13">
    <property type="entry name" value="HIPL1 PROTEIN"/>
    <property type="match status" value="1"/>
</dbReference>